<dbReference type="EMBL" id="PYGE01000004">
    <property type="protein sequence ID" value="PSL05303.1"/>
    <property type="molecule type" value="Genomic_DNA"/>
</dbReference>
<evidence type="ECO:0000256" key="1">
    <source>
        <dbReference type="SAM" id="MobiDB-lite"/>
    </source>
</evidence>
<feature type="transmembrane region" description="Helical" evidence="2">
    <location>
        <begin position="43"/>
        <end position="62"/>
    </location>
</feature>
<evidence type="ECO:0000313" key="4">
    <source>
        <dbReference type="EMBL" id="PSL05303.1"/>
    </source>
</evidence>
<dbReference type="RefSeq" id="WP_106536556.1">
    <property type="nucleotide sequence ID" value="NZ_ML142899.1"/>
</dbReference>
<keyword evidence="5" id="KW-1185">Reference proteome</keyword>
<dbReference type="Proteomes" id="UP000243528">
    <property type="component" value="Unassembled WGS sequence"/>
</dbReference>
<keyword evidence="2" id="KW-0472">Membrane</keyword>
<name>A0A2P8E763_9ACTN</name>
<gene>
    <name evidence="4" type="ORF">CLV30_104169</name>
</gene>
<dbReference type="Pfam" id="PF08666">
    <property type="entry name" value="SAF"/>
    <property type="match status" value="1"/>
</dbReference>
<dbReference type="InterPro" id="IPR013974">
    <property type="entry name" value="SAF"/>
</dbReference>
<evidence type="ECO:0000259" key="3">
    <source>
        <dbReference type="SMART" id="SM00858"/>
    </source>
</evidence>
<feature type="domain" description="SAF" evidence="3">
    <location>
        <begin position="70"/>
        <end position="133"/>
    </location>
</feature>
<keyword evidence="2" id="KW-0812">Transmembrane</keyword>
<evidence type="ECO:0000256" key="2">
    <source>
        <dbReference type="SAM" id="Phobius"/>
    </source>
</evidence>
<dbReference type="AlphaFoldDB" id="A0A2P8E763"/>
<feature type="compositionally biased region" description="Basic and acidic residues" evidence="1">
    <location>
        <begin position="15"/>
        <end position="35"/>
    </location>
</feature>
<reference evidence="4 5" key="1">
    <citation type="submission" date="2018-03" db="EMBL/GenBank/DDBJ databases">
        <title>Genomic Encyclopedia of Archaeal and Bacterial Type Strains, Phase II (KMG-II): from individual species to whole genera.</title>
        <authorList>
            <person name="Goeker M."/>
        </authorList>
    </citation>
    <scope>NUCLEOTIDE SEQUENCE [LARGE SCALE GENOMIC DNA]</scope>
    <source>
        <strain evidence="4 5">DSM 45211</strain>
    </source>
</reference>
<evidence type="ECO:0000313" key="5">
    <source>
        <dbReference type="Proteomes" id="UP000243528"/>
    </source>
</evidence>
<organism evidence="4 5">
    <name type="scientific">Haloactinopolyspora alba</name>
    <dbReference type="NCBI Taxonomy" id="648780"/>
    <lineage>
        <taxon>Bacteria</taxon>
        <taxon>Bacillati</taxon>
        <taxon>Actinomycetota</taxon>
        <taxon>Actinomycetes</taxon>
        <taxon>Jiangellales</taxon>
        <taxon>Jiangellaceae</taxon>
        <taxon>Haloactinopolyspora</taxon>
    </lineage>
</organism>
<accession>A0A2P8E763</accession>
<feature type="region of interest" description="Disordered" evidence="1">
    <location>
        <begin position="1"/>
        <end position="35"/>
    </location>
</feature>
<dbReference type="OrthoDB" id="3638307at2"/>
<comment type="caution">
    <text evidence="4">The sequence shown here is derived from an EMBL/GenBank/DDBJ whole genome shotgun (WGS) entry which is preliminary data.</text>
</comment>
<sequence>MIHSSDADTAVASRRGRDPHAHASEHGPADIGHADRRYRRRPAMIGLGLALLAVCGAGAAYLTQRSGDTVPVLAVAADVHRGQVISDSDLTSARAVPDPALDPVAVAERDHVVGQRAAADLTAGSLLTPASVTAGELPAAGQTIVGVAVTKAQTPREELVPGDPVRIFDTPRQGDAPPKAAPASTPATVVGVSRLDDNGMRIVDVLVTDDAAGTLVARVATGRVAIVLDSAADLRETPAGGDTGAES</sequence>
<keyword evidence="2" id="KW-1133">Transmembrane helix</keyword>
<proteinExistence type="predicted"/>
<protein>
    <submittedName>
        <fullName evidence="4">SAF domain-containing protein</fullName>
    </submittedName>
</protein>
<dbReference type="SMART" id="SM00858">
    <property type="entry name" value="SAF"/>
    <property type="match status" value="1"/>
</dbReference>
<dbReference type="CDD" id="cd11614">
    <property type="entry name" value="SAF_CpaB_FlgA_like"/>
    <property type="match status" value="1"/>
</dbReference>